<dbReference type="Proteomes" id="UP001165063">
    <property type="component" value="Unassembled WGS sequence"/>
</dbReference>
<dbReference type="PANTHER" id="PTHR21551:SF0">
    <property type="entry name" value="PROTEIN ASSOCIATED WITH TOPO II RELATED-1, ISOFORM A"/>
    <property type="match status" value="1"/>
</dbReference>
<accession>A0A9W6YWT2</accession>
<protein>
    <submittedName>
        <fullName evidence="9">Unnamed protein product</fullName>
    </submittedName>
</protein>
<gene>
    <name evidence="9" type="ORF">Amon01_000266700</name>
</gene>
<evidence type="ECO:0000256" key="7">
    <source>
        <dbReference type="SAM" id="MobiDB-lite"/>
    </source>
</evidence>
<feature type="compositionally biased region" description="Low complexity" evidence="7">
    <location>
        <begin position="238"/>
        <end position="255"/>
    </location>
</feature>
<sequence length="826" mass="93676">MSFFGFDPTGPPSSKRNDAEELDFDDEDDAFNEETFGADVTDIRKDFDFGYGAKPQAEESILKPATQSSIKPGLSYAKAAQEELLQPMAALWGDSTSNEEERKEVTEEKDDSKKVLSLEEIEAKLKQQTPSSAGVQGTANVPGQPPVVQQPQQQFPNPYMLPPQVQQQMLAAAVASGQFPNMESASQAMAQSMMAAAAFQQTGMMPPLPFMNVPPHLQQQQQQPGQPQQPQQQPPSGLPQGQVPNQPQSQPESQQGKTQTAGRPVSQPLSVDRFPPIGVGIEETAKPQINQQQQQQQQQQYHQQQHQQYHQQQHMYRNNNRGYNHQQQRAQRRDYYQQQLQQQLEQMSPEEREKFTIRQNKVSKITRCSGFMGPKDKDFVTRFQLSQIVTEDPYNEDFYYQVYQIVKSSLGGATNDVNSIAQKYLDQSGHRLGGRSKRVDIALQRMQQQVSKAVTVAKERGQRSSGLSKEGALGRVSFGTGKQPRQQIIIKKEEASSEEKDDALPKEYKFPRSSRSFQLSIIEDIYTQVLKLESMERENQTYQTTELWKSLHLNDKIKTSTDEINPFISILSFDKTMKVFQRLFHFLSKEEQEQIIELIFTHLQKIDIVLKSSYKNYADTNYSIPKNVNDKIELFQSTIMRALVIYIGDTNFQQILSILNEIISNNNVLFLCTTKIGCSLLTVIISRLELIKQEYSKNLSAQDLSNWSLVYDKLFQGLEGRLASIFPPFFSNDESRKVVNEETNKNDGYIWQFLATLSLGGLLNHQRIIVDEIRNEIFGVMSLSKTTKEEGDAVKAAGLLENLNLFLNVMGLNATEDDISELASEA</sequence>
<feature type="region of interest" description="Disordered" evidence="7">
    <location>
        <begin position="458"/>
        <end position="507"/>
    </location>
</feature>
<name>A0A9W6YWT2_AMBMO</name>
<keyword evidence="10" id="KW-1185">Reference proteome</keyword>
<organism evidence="9 10">
    <name type="scientific">Ambrosiozyma monospora</name>
    <name type="common">Yeast</name>
    <name type="synonym">Endomycopsis monosporus</name>
    <dbReference type="NCBI Taxonomy" id="43982"/>
    <lineage>
        <taxon>Eukaryota</taxon>
        <taxon>Fungi</taxon>
        <taxon>Dikarya</taxon>
        <taxon>Ascomycota</taxon>
        <taxon>Saccharomycotina</taxon>
        <taxon>Pichiomycetes</taxon>
        <taxon>Pichiales</taxon>
        <taxon>Pichiaceae</taxon>
        <taxon>Ambrosiozyma</taxon>
    </lineage>
</organism>
<dbReference type="PANTHER" id="PTHR21551">
    <property type="entry name" value="TOPOISOMERASE II-ASSOCIATED PROTEIN PAT1"/>
    <property type="match status" value="1"/>
</dbReference>
<evidence type="ECO:0000259" key="8">
    <source>
        <dbReference type="Pfam" id="PF09770"/>
    </source>
</evidence>
<dbReference type="InterPro" id="IPR019167">
    <property type="entry name" value="PAT1_dom"/>
</dbReference>
<comment type="caution">
    <text evidence="9">The sequence shown here is derived from an EMBL/GenBank/DDBJ whole genome shotgun (WGS) entry which is preliminary data.</text>
</comment>
<dbReference type="GO" id="GO:0005634">
    <property type="term" value="C:nucleus"/>
    <property type="evidence" value="ECO:0007669"/>
    <property type="project" value="UniProtKB-SubCell"/>
</dbReference>
<keyword evidence="5" id="KW-0694">RNA-binding</keyword>
<feature type="compositionally biased region" description="Acidic residues" evidence="7">
    <location>
        <begin position="20"/>
        <end position="32"/>
    </location>
</feature>
<dbReference type="GO" id="GO:0003723">
    <property type="term" value="F:RNA binding"/>
    <property type="evidence" value="ECO:0007669"/>
    <property type="project" value="UniProtKB-KW"/>
</dbReference>
<feature type="compositionally biased region" description="Basic and acidic residues" evidence="7">
    <location>
        <begin position="490"/>
        <end position="507"/>
    </location>
</feature>
<dbReference type="GO" id="GO:0000932">
    <property type="term" value="C:P-body"/>
    <property type="evidence" value="ECO:0007669"/>
    <property type="project" value="UniProtKB-SubCell"/>
</dbReference>
<dbReference type="GO" id="GO:0033962">
    <property type="term" value="P:P-body assembly"/>
    <property type="evidence" value="ECO:0007669"/>
    <property type="project" value="TreeGrafter"/>
</dbReference>
<feature type="compositionally biased region" description="Low complexity" evidence="7">
    <location>
        <begin position="214"/>
        <end position="231"/>
    </location>
</feature>
<feature type="compositionally biased region" description="Low complexity" evidence="7">
    <location>
        <begin position="146"/>
        <end position="155"/>
    </location>
</feature>
<feature type="region of interest" description="Disordered" evidence="7">
    <location>
        <begin position="1"/>
        <end position="37"/>
    </location>
</feature>
<evidence type="ECO:0000256" key="6">
    <source>
        <dbReference type="ARBA" id="ARBA00023242"/>
    </source>
</evidence>
<feature type="domain" description="mRNA decay factor PAT1" evidence="8">
    <location>
        <begin position="543"/>
        <end position="814"/>
    </location>
</feature>
<dbReference type="Pfam" id="PF09770">
    <property type="entry name" value="PAT1"/>
    <property type="match status" value="2"/>
</dbReference>
<evidence type="ECO:0000256" key="3">
    <source>
        <dbReference type="ARBA" id="ARBA00009138"/>
    </source>
</evidence>
<evidence type="ECO:0000256" key="1">
    <source>
        <dbReference type="ARBA" id="ARBA00004123"/>
    </source>
</evidence>
<dbReference type="OrthoDB" id="74835at2759"/>
<comment type="subcellular location">
    <subcellularLocation>
        <location evidence="2">Cytoplasm</location>
        <location evidence="2">P-body</location>
    </subcellularLocation>
    <subcellularLocation>
        <location evidence="1">Nucleus</location>
    </subcellularLocation>
</comment>
<feature type="compositionally biased region" description="Basic and acidic residues" evidence="7">
    <location>
        <begin position="99"/>
        <end position="125"/>
    </location>
</feature>
<evidence type="ECO:0000256" key="4">
    <source>
        <dbReference type="ARBA" id="ARBA00022490"/>
    </source>
</evidence>
<feature type="compositionally biased region" description="Polar residues" evidence="7">
    <location>
        <begin position="126"/>
        <end position="139"/>
    </location>
</feature>
<keyword evidence="6" id="KW-0539">Nucleus</keyword>
<proteinExistence type="inferred from homology"/>
<dbReference type="AlphaFoldDB" id="A0A9W6YWT2"/>
<evidence type="ECO:0000256" key="2">
    <source>
        <dbReference type="ARBA" id="ARBA00004201"/>
    </source>
</evidence>
<evidence type="ECO:0000313" key="9">
    <source>
        <dbReference type="EMBL" id="GMG22676.1"/>
    </source>
</evidence>
<comment type="similarity">
    <text evidence="3">Belongs to the PAT1 family.</text>
</comment>
<feature type="compositionally biased region" description="Low complexity" evidence="7">
    <location>
        <begin position="291"/>
        <end position="312"/>
    </location>
</feature>
<keyword evidence="4" id="KW-0963">Cytoplasm</keyword>
<feature type="region of interest" description="Disordered" evidence="7">
    <location>
        <begin position="206"/>
        <end position="312"/>
    </location>
</feature>
<feature type="domain" description="mRNA decay factor PAT1" evidence="8">
    <location>
        <begin position="76"/>
        <end position="540"/>
    </location>
</feature>
<reference evidence="9" key="1">
    <citation type="submission" date="2023-04" db="EMBL/GenBank/DDBJ databases">
        <title>Ambrosiozyma monospora NBRC 1965.</title>
        <authorList>
            <person name="Ichikawa N."/>
            <person name="Sato H."/>
            <person name="Tonouchi N."/>
        </authorList>
    </citation>
    <scope>NUCLEOTIDE SEQUENCE</scope>
    <source>
        <strain evidence="9">NBRC 1965</strain>
    </source>
</reference>
<dbReference type="GO" id="GO:0000290">
    <property type="term" value="P:deadenylation-dependent decapping of nuclear-transcribed mRNA"/>
    <property type="evidence" value="ECO:0007669"/>
    <property type="project" value="InterPro"/>
</dbReference>
<dbReference type="InterPro" id="IPR039900">
    <property type="entry name" value="Pat1-like"/>
</dbReference>
<dbReference type="EMBL" id="BSXU01001001">
    <property type="protein sequence ID" value="GMG22676.1"/>
    <property type="molecule type" value="Genomic_DNA"/>
</dbReference>
<feature type="region of interest" description="Disordered" evidence="7">
    <location>
        <begin position="90"/>
        <end position="155"/>
    </location>
</feature>
<evidence type="ECO:0000256" key="5">
    <source>
        <dbReference type="ARBA" id="ARBA00022884"/>
    </source>
</evidence>
<evidence type="ECO:0000313" key="10">
    <source>
        <dbReference type="Proteomes" id="UP001165063"/>
    </source>
</evidence>